<organism evidence="1 2">
    <name type="scientific">Pseudomonas wuhanensis</name>
    <dbReference type="NCBI Taxonomy" id="2954098"/>
    <lineage>
        <taxon>Bacteria</taxon>
        <taxon>Pseudomonadati</taxon>
        <taxon>Pseudomonadota</taxon>
        <taxon>Gammaproteobacteria</taxon>
        <taxon>Pseudomonadales</taxon>
        <taxon>Pseudomonadaceae</taxon>
        <taxon>Pseudomonas</taxon>
    </lineage>
</organism>
<keyword evidence="2" id="KW-1185">Reference proteome</keyword>
<gene>
    <name evidence="1" type="ORF">PSH88_14935</name>
</gene>
<reference evidence="1 2" key="1">
    <citation type="submission" date="2023-02" db="EMBL/GenBank/DDBJ databases">
        <title>Evolution of Hrp T3SS in non-pathogenic Pseudomonas fluorescens.</title>
        <authorList>
            <person name="Liao K."/>
            <person name="Wei H."/>
            <person name="Gu Y."/>
        </authorList>
    </citation>
    <scope>NUCLEOTIDE SEQUENCE [LARGE SCALE GENOMIC DNA]</scope>
    <source>
        <strain evidence="1 2">FP607</strain>
    </source>
</reference>
<name>A0ABY9GZJ8_9PSED</name>
<protein>
    <submittedName>
        <fullName evidence="1">Uncharacterized protein</fullName>
    </submittedName>
</protein>
<accession>A0ABY9GZJ8</accession>
<proteinExistence type="predicted"/>
<dbReference type="Proteomes" id="UP001230768">
    <property type="component" value="Chromosome"/>
</dbReference>
<evidence type="ECO:0000313" key="1">
    <source>
        <dbReference type="EMBL" id="WLI21249.1"/>
    </source>
</evidence>
<dbReference type="EMBL" id="CP117430">
    <property type="protein sequence ID" value="WLI21249.1"/>
    <property type="molecule type" value="Genomic_DNA"/>
</dbReference>
<dbReference type="RefSeq" id="WP_305421235.1">
    <property type="nucleotide sequence ID" value="NZ_CP117430.1"/>
</dbReference>
<sequence length="151" mass="16708">MSLSKISVYVRVGHGDNVSGPLAAEFSGLFGGGSSKPPNEPEHGVQYELSVDTAKTTGLALIHQIEQRCGQSLLMRKGWESTLQYFKNVTPFKTKAEGKPFTQIAQELRNMGLPNIMDNGKGNYIWGKNTLDEIGVTEKGLVVCYTFQYRY</sequence>
<evidence type="ECO:0000313" key="2">
    <source>
        <dbReference type="Proteomes" id="UP001230768"/>
    </source>
</evidence>